<accession>A0A834LUJ8</accession>
<evidence type="ECO:0008006" key="4">
    <source>
        <dbReference type="Google" id="ProtNLM"/>
    </source>
</evidence>
<name>A0A834LUJ8_RHOSS</name>
<feature type="region of interest" description="Disordered" evidence="1">
    <location>
        <begin position="1"/>
        <end position="31"/>
    </location>
</feature>
<proteinExistence type="predicted"/>
<protein>
    <recommendedName>
        <fullName evidence="4">Myb/SANT-like domain-containing protein</fullName>
    </recommendedName>
</protein>
<evidence type="ECO:0000313" key="3">
    <source>
        <dbReference type="Proteomes" id="UP000626092"/>
    </source>
</evidence>
<dbReference type="AlphaFoldDB" id="A0A834LUJ8"/>
<evidence type="ECO:0000313" key="2">
    <source>
        <dbReference type="EMBL" id="KAF7149085.1"/>
    </source>
</evidence>
<keyword evidence="3" id="KW-1185">Reference proteome</keyword>
<feature type="region of interest" description="Disordered" evidence="1">
    <location>
        <begin position="179"/>
        <end position="201"/>
    </location>
</feature>
<organism evidence="2 3">
    <name type="scientific">Rhododendron simsii</name>
    <name type="common">Sims's rhododendron</name>
    <dbReference type="NCBI Taxonomy" id="118357"/>
    <lineage>
        <taxon>Eukaryota</taxon>
        <taxon>Viridiplantae</taxon>
        <taxon>Streptophyta</taxon>
        <taxon>Embryophyta</taxon>
        <taxon>Tracheophyta</taxon>
        <taxon>Spermatophyta</taxon>
        <taxon>Magnoliopsida</taxon>
        <taxon>eudicotyledons</taxon>
        <taxon>Gunneridae</taxon>
        <taxon>Pentapetalae</taxon>
        <taxon>asterids</taxon>
        <taxon>Ericales</taxon>
        <taxon>Ericaceae</taxon>
        <taxon>Ericoideae</taxon>
        <taxon>Rhodoreae</taxon>
        <taxon>Rhododendron</taxon>
    </lineage>
</organism>
<dbReference type="Proteomes" id="UP000626092">
    <property type="component" value="Unassembled WGS sequence"/>
</dbReference>
<sequence>MELGRPAETGKLNPPTLISKRKRAAPSPTSSANFVIGENSVQVVRDFDADLEAFSKKLDADDWSFVNTQIFIQIMLEEARKEQGFNSRKKRVFNDLQWRVIYNELLVRTGKTGYTPKKGDPGAAMYRQKGLDHYDQLQELLESSLANGALGQPSSLKPPTSEEEVAMYEVGKAIKREDSVSIGKRKSDGSGGTNSKSMRYEKKETAYEKTAFANQMRGEYYGLLADSRRALEACSIPKCLALLEEIKPIIGTQQYLKAYNKLLSEESQRRGFVSIKPETRVDWANDL</sequence>
<reference evidence="2" key="1">
    <citation type="submission" date="2019-11" db="EMBL/GenBank/DDBJ databases">
        <authorList>
            <person name="Liu Y."/>
            <person name="Hou J."/>
            <person name="Li T.-Q."/>
            <person name="Guan C.-H."/>
            <person name="Wu X."/>
            <person name="Wu H.-Z."/>
            <person name="Ling F."/>
            <person name="Zhang R."/>
            <person name="Shi X.-G."/>
            <person name="Ren J.-P."/>
            <person name="Chen E.-F."/>
            <person name="Sun J.-M."/>
        </authorList>
    </citation>
    <scope>NUCLEOTIDE SEQUENCE</scope>
    <source>
        <strain evidence="2">Adult_tree_wgs_1</strain>
        <tissue evidence="2">Leaves</tissue>
    </source>
</reference>
<evidence type="ECO:0000256" key="1">
    <source>
        <dbReference type="SAM" id="MobiDB-lite"/>
    </source>
</evidence>
<dbReference type="OrthoDB" id="686198at2759"/>
<comment type="caution">
    <text evidence="2">The sequence shown here is derived from an EMBL/GenBank/DDBJ whole genome shotgun (WGS) entry which is preliminary data.</text>
</comment>
<dbReference type="EMBL" id="WJXA01000003">
    <property type="protein sequence ID" value="KAF7149085.1"/>
    <property type="molecule type" value="Genomic_DNA"/>
</dbReference>
<gene>
    <name evidence="2" type="ORF">RHSIM_Rhsim03G0116000</name>
</gene>
<dbReference type="PANTHER" id="PTHR47584">
    <property type="match status" value="1"/>
</dbReference>
<dbReference type="PANTHER" id="PTHR47584:SF14">
    <property type="entry name" value="L10-INTERACTING MYB DOMAIN-CONTAINING PROTEIN-LIKE"/>
    <property type="match status" value="1"/>
</dbReference>
<dbReference type="InterPro" id="IPR045026">
    <property type="entry name" value="LIMYB"/>
</dbReference>